<accession>A0A2M7FYN5</accession>
<dbReference type="SUPFAM" id="SSF50969">
    <property type="entry name" value="YVTN repeat-like/Quinoprotein amine dehydrogenase"/>
    <property type="match status" value="1"/>
</dbReference>
<comment type="caution">
    <text evidence="1">The sequence shown here is derived from an EMBL/GenBank/DDBJ whole genome shotgun (WGS) entry which is preliminary data.</text>
</comment>
<dbReference type="EMBL" id="PFFQ01000061">
    <property type="protein sequence ID" value="PIW14299.1"/>
    <property type="molecule type" value="Genomic_DNA"/>
</dbReference>
<sequence length="345" mass="37498">MPILHHLSSSGHRFLQIADNSAEFSTFSPYVATLNAQAEVVFQARLRQGGSGLFLGSGQKILSLAQTDLQFQEFVSHPVVSETGQVAGFAHCQEGSEGLFLFESGQTQVLAQTNSETSKMGPLGPVISPNGAIAFRTQLHSGQETLEVFTPQKQTRIACTGKDFRAFQGLPQFTPQGGLLFRAETQSGKAGYYCFESGQISPWIETGSGFESLGLFPALNQSGCLVFAASEKEQAGIYSWNKGKITRHYSTAQGFESFRGGLPWRAQLGLFYATPVGGNLGLYRPTESGYQCILAIGEAFADSKITEFALNPVSLNPQGDLALRLKLRNRREMILAYSLKKNQSN</sequence>
<dbReference type="AlphaFoldDB" id="A0A2M7FYN5"/>
<gene>
    <name evidence="1" type="ORF">COW36_22040</name>
</gene>
<protein>
    <submittedName>
        <fullName evidence="1">Uncharacterized protein</fullName>
    </submittedName>
</protein>
<dbReference type="Proteomes" id="UP000231019">
    <property type="component" value="Unassembled WGS sequence"/>
</dbReference>
<evidence type="ECO:0000313" key="1">
    <source>
        <dbReference type="EMBL" id="PIW14299.1"/>
    </source>
</evidence>
<proteinExistence type="predicted"/>
<name>A0A2M7FYN5_9BACT</name>
<dbReference type="InterPro" id="IPR011044">
    <property type="entry name" value="Quino_amine_DH_bsu"/>
</dbReference>
<evidence type="ECO:0000313" key="2">
    <source>
        <dbReference type="Proteomes" id="UP000231019"/>
    </source>
</evidence>
<reference evidence="1 2" key="1">
    <citation type="submission" date="2017-09" db="EMBL/GenBank/DDBJ databases">
        <title>Depth-based differentiation of microbial function through sediment-hosted aquifers and enrichment of novel symbionts in the deep terrestrial subsurface.</title>
        <authorList>
            <person name="Probst A.J."/>
            <person name="Ladd B."/>
            <person name="Jarett J.K."/>
            <person name="Geller-Mcgrath D.E."/>
            <person name="Sieber C.M."/>
            <person name="Emerson J.B."/>
            <person name="Anantharaman K."/>
            <person name="Thomas B.C."/>
            <person name="Malmstrom R."/>
            <person name="Stieglmeier M."/>
            <person name="Klingl A."/>
            <person name="Woyke T."/>
            <person name="Ryan C.M."/>
            <person name="Banfield J.F."/>
        </authorList>
    </citation>
    <scope>NUCLEOTIDE SEQUENCE [LARGE SCALE GENOMIC DNA]</scope>
    <source>
        <strain evidence="1">CG17_big_fil_post_rev_8_21_14_2_50_48_46</strain>
    </source>
</reference>
<organism evidence="1 2">
    <name type="scientific">bacterium (Candidatus Blackallbacteria) CG17_big_fil_post_rev_8_21_14_2_50_48_46</name>
    <dbReference type="NCBI Taxonomy" id="2014261"/>
    <lineage>
        <taxon>Bacteria</taxon>
        <taxon>Candidatus Blackallbacteria</taxon>
    </lineage>
</organism>